<sequence>MLTKQGLSVALSLILVTLFASFLWFQNIEDTHNDVEINRHIELINLSNEISSYAKRAEGHLLLFLLLNDEIDRNKFFSRVDSLTGLISQVLTKELNADELKIVHKITSQSNQILSIGNQLIAESVSRKTNKKSDDFNELVLLFHKSTSGIRHQGIELVKISTAHIDEIQSDDIKNTKLKSDLLAVGMVLTFMFVLIYTRQITKLAVSEKQTTEYLDISNTDGLTGIGNRRYFDNELKKQWRRSQRDGDAFYLLILDIDFFKNYNDSYGHIQGDRCLKIVADALVKSVHRPMDTVFRFGGEEFAIILNDTTDGISVAEQCRKNIEELSIEHNNSSISKVVTLSIGVGKVTGKADLNMEDCLERVDNALYRAKGLGKNQVVLV</sequence>
<dbReference type="PROSITE" id="PS50887">
    <property type="entry name" value="GGDEF"/>
    <property type="match status" value="1"/>
</dbReference>
<dbReference type="GO" id="GO:0043709">
    <property type="term" value="P:cell adhesion involved in single-species biofilm formation"/>
    <property type="evidence" value="ECO:0007669"/>
    <property type="project" value="TreeGrafter"/>
</dbReference>
<evidence type="ECO:0000256" key="4">
    <source>
        <dbReference type="SAM" id="Phobius"/>
    </source>
</evidence>
<dbReference type="FunFam" id="3.30.70.270:FF:000001">
    <property type="entry name" value="Diguanylate cyclase domain protein"/>
    <property type="match status" value="1"/>
</dbReference>
<dbReference type="EMBL" id="QFXC01000007">
    <property type="protein sequence ID" value="RDH84766.1"/>
    <property type="molecule type" value="Genomic_DNA"/>
</dbReference>
<dbReference type="InterPro" id="IPR050469">
    <property type="entry name" value="Diguanylate_Cyclase"/>
</dbReference>
<evidence type="ECO:0000313" key="6">
    <source>
        <dbReference type="EMBL" id="RDH84766.1"/>
    </source>
</evidence>
<keyword evidence="4" id="KW-1133">Transmembrane helix</keyword>
<accession>A0A370DKT3</accession>
<evidence type="ECO:0000256" key="3">
    <source>
        <dbReference type="ARBA" id="ARBA00034247"/>
    </source>
</evidence>
<evidence type="ECO:0000259" key="5">
    <source>
        <dbReference type="PROSITE" id="PS50887"/>
    </source>
</evidence>
<dbReference type="InterPro" id="IPR029787">
    <property type="entry name" value="Nucleotide_cyclase"/>
</dbReference>
<evidence type="ECO:0000256" key="1">
    <source>
        <dbReference type="ARBA" id="ARBA00001946"/>
    </source>
</evidence>
<feature type="transmembrane region" description="Helical" evidence="4">
    <location>
        <begin position="182"/>
        <end position="198"/>
    </location>
</feature>
<dbReference type="InterPro" id="IPR000160">
    <property type="entry name" value="GGDEF_dom"/>
</dbReference>
<evidence type="ECO:0000256" key="2">
    <source>
        <dbReference type="ARBA" id="ARBA00012528"/>
    </source>
</evidence>
<name>A0A370DKT3_9GAMM</name>
<protein>
    <recommendedName>
        <fullName evidence="2">diguanylate cyclase</fullName>
        <ecNumber evidence="2">2.7.7.65</ecNumber>
    </recommendedName>
</protein>
<comment type="caution">
    <text evidence="6">The sequence shown here is derived from an EMBL/GenBank/DDBJ whole genome shotgun (WGS) entry which is preliminary data.</text>
</comment>
<dbReference type="Proteomes" id="UP000254266">
    <property type="component" value="Unassembled WGS sequence"/>
</dbReference>
<dbReference type="GO" id="GO:0005886">
    <property type="term" value="C:plasma membrane"/>
    <property type="evidence" value="ECO:0007669"/>
    <property type="project" value="TreeGrafter"/>
</dbReference>
<dbReference type="CDD" id="cd01949">
    <property type="entry name" value="GGDEF"/>
    <property type="match status" value="1"/>
</dbReference>
<dbReference type="AlphaFoldDB" id="A0A370DKT3"/>
<comment type="catalytic activity">
    <reaction evidence="3">
        <text>2 GTP = 3',3'-c-di-GMP + 2 diphosphate</text>
        <dbReference type="Rhea" id="RHEA:24898"/>
        <dbReference type="ChEBI" id="CHEBI:33019"/>
        <dbReference type="ChEBI" id="CHEBI:37565"/>
        <dbReference type="ChEBI" id="CHEBI:58805"/>
        <dbReference type="EC" id="2.7.7.65"/>
    </reaction>
</comment>
<dbReference type="SUPFAM" id="SSF55073">
    <property type="entry name" value="Nucleotide cyclase"/>
    <property type="match status" value="1"/>
</dbReference>
<feature type="transmembrane region" description="Helical" evidence="4">
    <location>
        <begin position="6"/>
        <end position="25"/>
    </location>
</feature>
<dbReference type="PANTHER" id="PTHR45138:SF9">
    <property type="entry name" value="DIGUANYLATE CYCLASE DGCM-RELATED"/>
    <property type="match status" value="1"/>
</dbReference>
<dbReference type="Gene3D" id="3.30.70.270">
    <property type="match status" value="1"/>
</dbReference>
<comment type="cofactor">
    <cofactor evidence="1">
        <name>Mg(2+)</name>
        <dbReference type="ChEBI" id="CHEBI:18420"/>
    </cofactor>
</comment>
<reference evidence="6 7" key="1">
    <citation type="journal article" date="2018" name="ISME J.">
        <title>Endosymbiont genomes yield clues of tubeworm success.</title>
        <authorList>
            <person name="Li Y."/>
            <person name="Liles M.R."/>
            <person name="Halanych K.M."/>
        </authorList>
    </citation>
    <scope>NUCLEOTIDE SEQUENCE [LARGE SCALE GENOMIC DNA]</scope>
    <source>
        <strain evidence="6">A1464</strain>
    </source>
</reference>
<evidence type="ECO:0000313" key="7">
    <source>
        <dbReference type="Proteomes" id="UP000254266"/>
    </source>
</evidence>
<dbReference type="GO" id="GO:1902201">
    <property type="term" value="P:negative regulation of bacterial-type flagellum-dependent cell motility"/>
    <property type="evidence" value="ECO:0007669"/>
    <property type="project" value="TreeGrafter"/>
</dbReference>
<dbReference type="Pfam" id="PF00990">
    <property type="entry name" value="GGDEF"/>
    <property type="match status" value="1"/>
</dbReference>
<dbReference type="PANTHER" id="PTHR45138">
    <property type="entry name" value="REGULATORY COMPONENTS OF SENSORY TRANSDUCTION SYSTEM"/>
    <property type="match status" value="1"/>
</dbReference>
<feature type="domain" description="GGDEF" evidence="5">
    <location>
        <begin position="248"/>
        <end position="381"/>
    </location>
</feature>
<gene>
    <name evidence="6" type="ORF">DIZ80_04675</name>
</gene>
<dbReference type="InterPro" id="IPR043128">
    <property type="entry name" value="Rev_trsase/Diguanyl_cyclase"/>
</dbReference>
<keyword evidence="4" id="KW-0472">Membrane</keyword>
<proteinExistence type="predicted"/>
<keyword evidence="4" id="KW-0812">Transmembrane</keyword>
<dbReference type="GO" id="GO:0052621">
    <property type="term" value="F:diguanylate cyclase activity"/>
    <property type="evidence" value="ECO:0007669"/>
    <property type="project" value="UniProtKB-EC"/>
</dbReference>
<dbReference type="SMART" id="SM00267">
    <property type="entry name" value="GGDEF"/>
    <property type="match status" value="1"/>
</dbReference>
<keyword evidence="7" id="KW-1185">Reference proteome</keyword>
<dbReference type="EC" id="2.7.7.65" evidence="2"/>
<organism evidence="6 7">
    <name type="scientific">endosymbiont of Galathealinum brachiosum</name>
    <dbReference type="NCBI Taxonomy" id="2200906"/>
    <lineage>
        <taxon>Bacteria</taxon>
        <taxon>Pseudomonadati</taxon>
        <taxon>Pseudomonadota</taxon>
        <taxon>Gammaproteobacteria</taxon>
        <taxon>sulfur-oxidizing symbionts</taxon>
    </lineage>
</organism>
<dbReference type="NCBIfam" id="TIGR00254">
    <property type="entry name" value="GGDEF"/>
    <property type="match status" value="1"/>
</dbReference>